<dbReference type="InterPro" id="IPR051097">
    <property type="entry name" value="Synaptobrevin-like_transport"/>
</dbReference>
<proteinExistence type="inferred from homology"/>
<sequence>MDVPNTLSNCLVYTTLSLNSTTLFVNEKPELIAQHELQDLTEVVSSQMGSINSSKTSVGSIPLSLNNTKVALSMYYVKYILPSNDIVTVITVFSDDIPRVLPVNVLETVLGEYKSYTAENRESNIEFKSRFNQIIKVQEAEFNRSALEMTKGELDQVKSVLNDNIEQVLERNERINLLVNKTDRITTLSNSFRSNTVKVKRKMWWQKVKFWAIIILVLAILLFVIFRIFFG</sequence>
<keyword evidence="5 9" id="KW-1133">Transmembrane helix</keyword>
<dbReference type="OrthoDB" id="190375at2759"/>
<evidence type="ECO:0000256" key="6">
    <source>
        <dbReference type="ARBA" id="ARBA00023136"/>
    </source>
</evidence>
<dbReference type="PANTHER" id="PTHR21136">
    <property type="entry name" value="SNARE PROTEINS"/>
    <property type="match status" value="1"/>
</dbReference>
<feature type="transmembrane region" description="Helical" evidence="9">
    <location>
        <begin position="210"/>
        <end position="230"/>
    </location>
</feature>
<comment type="similarity">
    <text evidence="1">Belongs to the synaptobrevin family.</text>
</comment>
<name>A0A061BCV2_CYBFA</name>
<evidence type="ECO:0000256" key="2">
    <source>
        <dbReference type="ARBA" id="ARBA00022448"/>
    </source>
</evidence>
<dbReference type="Gene3D" id="1.20.5.110">
    <property type="match status" value="1"/>
</dbReference>
<protein>
    <submittedName>
        <fullName evidence="11">CYFA0S15e02718g1_1</fullName>
    </submittedName>
</protein>
<evidence type="ECO:0000256" key="1">
    <source>
        <dbReference type="ARBA" id="ARBA00008025"/>
    </source>
</evidence>
<dbReference type="EMBL" id="LK052900">
    <property type="protein sequence ID" value="CDR44787.1"/>
    <property type="molecule type" value="Genomic_DNA"/>
</dbReference>
<evidence type="ECO:0000259" key="10">
    <source>
        <dbReference type="PROSITE" id="PS50892"/>
    </source>
</evidence>
<comment type="subcellular location">
    <subcellularLocation>
        <location evidence="7">Endomembrane system</location>
        <topology evidence="7">Single-pass type IV membrane protein</topology>
    </subcellularLocation>
</comment>
<dbReference type="InterPro" id="IPR001388">
    <property type="entry name" value="Synaptobrevin-like"/>
</dbReference>
<evidence type="ECO:0000256" key="8">
    <source>
        <dbReference type="PROSITE-ProRule" id="PRU00290"/>
    </source>
</evidence>
<evidence type="ECO:0000256" key="4">
    <source>
        <dbReference type="ARBA" id="ARBA00022927"/>
    </source>
</evidence>
<evidence type="ECO:0000256" key="3">
    <source>
        <dbReference type="ARBA" id="ARBA00022692"/>
    </source>
</evidence>
<evidence type="ECO:0000256" key="9">
    <source>
        <dbReference type="SAM" id="Phobius"/>
    </source>
</evidence>
<dbReference type="PhylomeDB" id="A0A061BCV2"/>
<dbReference type="GO" id="GO:0005737">
    <property type="term" value="C:cytoplasm"/>
    <property type="evidence" value="ECO:0007669"/>
    <property type="project" value="UniProtKB-ARBA"/>
</dbReference>
<keyword evidence="4" id="KW-0653">Protein transport</keyword>
<dbReference type="AlphaFoldDB" id="A0A061BCV2"/>
<dbReference type="PANTHER" id="PTHR21136:SF168">
    <property type="entry name" value="VESICLE-ASSOCIATED MEMBRANE PROTEIN 9"/>
    <property type="match status" value="1"/>
</dbReference>
<keyword evidence="2" id="KW-0813">Transport</keyword>
<dbReference type="PRINTS" id="PR00219">
    <property type="entry name" value="SYNAPTOBREVN"/>
</dbReference>
<feature type="domain" description="V-SNARE coiled-coil homology" evidence="10">
    <location>
        <begin position="146"/>
        <end position="206"/>
    </location>
</feature>
<dbReference type="GO" id="GO:0016020">
    <property type="term" value="C:membrane"/>
    <property type="evidence" value="ECO:0007669"/>
    <property type="project" value="InterPro"/>
</dbReference>
<evidence type="ECO:0000313" key="11">
    <source>
        <dbReference type="EMBL" id="CDR44787.1"/>
    </source>
</evidence>
<evidence type="ECO:0000256" key="7">
    <source>
        <dbReference type="ARBA" id="ARBA00046280"/>
    </source>
</evidence>
<evidence type="ECO:0000256" key="5">
    <source>
        <dbReference type="ARBA" id="ARBA00022989"/>
    </source>
</evidence>
<organism evidence="11">
    <name type="scientific">Cyberlindnera fabianii</name>
    <name type="common">Yeast</name>
    <name type="synonym">Hansenula fabianii</name>
    <dbReference type="NCBI Taxonomy" id="36022"/>
    <lineage>
        <taxon>Eukaryota</taxon>
        <taxon>Fungi</taxon>
        <taxon>Dikarya</taxon>
        <taxon>Ascomycota</taxon>
        <taxon>Saccharomycotina</taxon>
        <taxon>Saccharomycetes</taxon>
        <taxon>Phaffomycetales</taxon>
        <taxon>Phaffomycetaceae</taxon>
        <taxon>Cyberlindnera</taxon>
    </lineage>
</organism>
<gene>
    <name evidence="11" type="ORF">CYFA0S_15e02718g</name>
</gene>
<dbReference type="Pfam" id="PF00957">
    <property type="entry name" value="Synaptobrevin"/>
    <property type="match status" value="1"/>
</dbReference>
<reference evidence="11" key="1">
    <citation type="journal article" date="2014" name="Genome Announc.">
        <title>Genome sequence of the yeast Cyberlindnera fabianii (Hansenula fabianii).</title>
        <authorList>
            <person name="Freel K.C."/>
            <person name="Sarilar V."/>
            <person name="Neuveglise C."/>
            <person name="Devillers H."/>
            <person name="Friedrich A."/>
            <person name="Schacherer J."/>
        </authorList>
    </citation>
    <scope>NUCLEOTIDE SEQUENCE</scope>
    <source>
        <strain evidence="11">YJS4271</strain>
    </source>
</reference>
<dbReference type="GO" id="GO:0016192">
    <property type="term" value="P:vesicle-mediated transport"/>
    <property type="evidence" value="ECO:0007669"/>
    <property type="project" value="InterPro"/>
</dbReference>
<keyword evidence="6 9" id="KW-0472">Membrane</keyword>
<dbReference type="GO" id="GO:0015031">
    <property type="term" value="P:protein transport"/>
    <property type="evidence" value="ECO:0007669"/>
    <property type="project" value="UniProtKB-KW"/>
</dbReference>
<accession>A0A061BCV2</accession>
<dbReference type="SUPFAM" id="SSF58038">
    <property type="entry name" value="SNARE fusion complex"/>
    <property type="match status" value="1"/>
</dbReference>
<dbReference type="CDD" id="cd15843">
    <property type="entry name" value="R-SNARE"/>
    <property type="match status" value="1"/>
</dbReference>
<dbReference type="InterPro" id="IPR042855">
    <property type="entry name" value="V_SNARE_CC"/>
</dbReference>
<keyword evidence="3 9" id="KW-0812">Transmembrane</keyword>
<dbReference type="FunFam" id="1.20.5.110:FF:000004">
    <property type="entry name" value="Vesicle-associated membrane protein 7"/>
    <property type="match status" value="1"/>
</dbReference>
<keyword evidence="8" id="KW-0175">Coiled coil</keyword>
<dbReference type="GO" id="GO:0012505">
    <property type="term" value="C:endomembrane system"/>
    <property type="evidence" value="ECO:0007669"/>
    <property type="project" value="UniProtKB-SubCell"/>
</dbReference>
<dbReference type="PROSITE" id="PS50892">
    <property type="entry name" value="V_SNARE"/>
    <property type="match status" value="1"/>
</dbReference>